<dbReference type="PRINTS" id="PR01415">
    <property type="entry name" value="ANKYRIN"/>
</dbReference>
<dbReference type="Pfam" id="PF00023">
    <property type="entry name" value="Ank"/>
    <property type="match status" value="1"/>
</dbReference>
<keyword evidence="6" id="KW-1185">Reference proteome</keyword>
<evidence type="ECO:0000256" key="4">
    <source>
        <dbReference type="SAM" id="MobiDB-lite"/>
    </source>
</evidence>
<feature type="repeat" description="ANK" evidence="3">
    <location>
        <begin position="377"/>
        <end position="409"/>
    </location>
</feature>
<dbReference type="SMART" id="SM00248">
    <property type="entry name" value="ANK"/>
    <property type="match status" value="9"/>
</dbReference>
<feature type="repeat" description="ANK" evidence="3">
    <location>
        <begin position="241"/>
        <end position="269"/>
    </location>
</feature>
<dbReference type="Ensembl" id="ENSCSRT00000026732.1">
    <property type="protein sequence ID" value="ENSCSRP00000025652.1"/>
    <property type="gene ID" value="ENSCSRG00000019165.1"/>
</dbReference>
<reference evidence="5" key="2">
    <citation type="submission" date="2025-09" db="UniProtKB">
        <authorList>
            <consortium name="Ensembl"/>
        </authorList>
    </citation>
    <scope>IDENTIFICATION</scope>
</reference>
<evidence type="ECO:0000313" key="6">
    <source>
        <dbReference type="Proteomes" id="UP000694403"/>
    </source>
</evidence>
<feature type="repeat" description="ANK" evidence="3">
    <location>
        <begin position="344"/>
        <end position="376"/>
    </location>
</feature>
<dbReference type="Proteomes" id="UP000694403">
    <property type="component" value="Unplaced"/>
</dbReference>
<keyword evidence="1" id="KW-0677">Repeat</keyword>
<evidence type="ECO:0000256" key="2">
    <source>
        <dbReference type="ARBA" id="ARBA00023043"/>
    </source>
</evidence>
<feature type="repeat" description="ANK" evidence="3">
    <location>
        <begin position="311"/>
        <end position="343"/>
    </location>
</feature>
<feature type="repeat" description="ANK" evidence="3">
    <location>
        <begin position="185"/>
        <end position="208"/>
    </location>
</feature>
<proteinExistence type="predicted"/>
<dbReference type="SUPFAM" id="SSF48403">
    <property type="entry name" value="Ankyrin repeat"/>
    <property type="match status" value="1"/>
</dbReference>
<dbReference type="PROSITE" id="PS50088">
    <property type="entry name" value="ANK_REPEAT"/>
    <property type="match status" value="8"/>
</dbReference>
<feature type="repeat" description="ANK" evidence="3">
    <location>
        <begin position="152"/>
        <end position="184"/>
    </location>
</feature>
<dbReference type="PANTHER" id="PTHR24201">
    <property type="entry name" value="ANK_REP_REGION DOMAIN-CONTAINING PROTEIN"/>
    <property type="match status" value="1"/>
</dbReference>
<sequence>MSYYRTRIAKNSRVLDILVSQGERACRLFFYPCLKQVEPNLYNRVKKYVSDVNESIGDARRQLVGYLLEKDKEWIVTTSKQHQEKKDIPRQILSKQERATKEKVKQTQNVPAAKPKKADSKAVSIFDAAAKGDLSDLAKVLRENDINAVNSSNETLLHIAAANGHVAITEYLINKGAKLDVKDKKGRTPVHRAAEKGQDDAVKVLLQNRQNFLHVAALKDESNLAQMLLKNGAPVDAKDETGQTALGYAISQGFEKPVKVLLEAGASIDSNIIDNLHGIYTPLLMACEMGKTETAEVLIAKGASLEQKMPNSNTVLHLAVQAGAVSITNLLLHKGMDANITSQGEQTPLHVAAFHNKGSIVDILINAGAKINAVTKELVTPLHVASQRGNVEVAQQLLHHKANVNVKDKQSKTPLHLAAEKGDHAMVELLLSFNADPNAMDKEKKTPLHTAAMEDHLNTVKNETGVSKNKLMIRGGIHIYKSHC</sequence>
<dbReference type="InterPro" id="IPR036770">
    <property type="entry name" value="Ankyrin_rpt-contain_sf"/>
</dbReference>
<organism evidence="5 6">
    <name type="scientific">Chelydra serpentina</name>
    <name type="common">Snapping turtle</name>
    <name type="synonym">Testudo serpentina</name>
    <dbReference type="NCBI Taxonomy" id="8475"/>
    <lineage>
        <taxon>Eukaryota</taxon>
        <taxon>Metazoa</taxon>
        <taxon>Chordata</taxon>
        <taxon>Craniata</taxon>
        <taxon>Vertebrata</taxon>
        <taxon>Euteleostomi</taxon>
        <taxon>Archelosauria</taxon>
        <taxon>Testudinata</taxon>
        <taxon>Testudines</taxon>
        <taxon>Cryptodira</taxon>
        <taxon>Durocryptodira</taxon>
        <taxon>Americhelydia</taxon>
        <taxon>Chelydroidea</taxon>
        <taxon>Chelydridae</taxon>
        <taxon>Chelydra</taxon>
    </lineage>
</organism>
<evidence type="ECO:0000256" key="1">
    <source>
        <dbReference type="ARBA" id="ARBA00022737"/>
    </source>
</evidence>
<dbReference type="Pfam" id="PF12796">
    <property type="entry name" value="Ank_2"/>
    <property type="match status" value="3"/>
</dbReference>
<dbReference type="InterPro" id="IPR002110">
    <property type="entry name" value="Ankyrin_rpt"/>
</dbReference>
<reference evidence="5" key="1">
    <citation type="submission" date="2025-08" db="UniProtKB">
        <authorList>
            <consortium name="Ensembl"/>
        </authorList>
    </citation>
    <scope>IDENTIFICATION</scope>
</reference>
<dbReference type="InterPro" id="IPR050776">
    <property type="entry name" value="Ank_Repeat/CDKN_Inhibitor"/>
</dbReference>
<feature type="repeat" description="ANK" evidence="3">
    <location>
        <begin position="410"/>
        <end position="442"/>
    </location>
</feature>
<evidence type="ECO:0000256" key="3">
    <source>
        <dbReference type="PROSITE-ProRule" id="PRU00023"/>
    </source>
</evidence>
<accession>A0A8C3TAM3</accession>
<dbReference type="AlphaFoldDB" id="A0A8C3TAM3"/>
<protein>
    <submittedName>
        <fullName evidence="5">Uncharacterized protein</fullName>
    </submittedName>
</protein>
<feature type="region of interest" description="Disordered" evidence="4">
    <location>
        <begin position="97"/>
        <end position="116"/>
    </location>
</feature>
<dbReference type="Gene3D" id="1.25.40.20">
    <property type="entry name" value="Ankyrin repeat-containing domain"/>
    <property type="match status" value="5"/>
</dbReference>
<keyword evidence="2 3" id="KW-0040">ANK repeat</keyword>
<evidence type="ECO:0000313" key="5">
    <source>
        <dbReference type="Ensembl" id="ENSCSRP00000025652.1"/>
    </source>
</evidence>
<name>A0A8C3TAM3_CHESE</name>
<dbReference type="PANTHER" id="PTHR24201:SF16">
    <property type="entry name" value="ANKYRIN-1-LIKE-RELATED"/>
    <property type="match status" value="1"/>
</dbReference>
<dbReference type="PROSITE" id="PS50297">
    <property type="entry name" value="ANK_REP_REGION"/>
    <property type="match status" value="8"/>
</dbReference>
<dbReference type="Pfam" id="PF13637">
    <property type="entry name" value="Ank_4"/>
    <property type="match status" value="1"/>
</dbReference>
<feature type="repeat" description="ANK" evidence="3">
    <location>
        <begin position="208"/>
        <end position="240"/>
    </location>
</feature>